<protein>
    <recommendedName>
        <fullName evidence="3">Gag-pol polyprotein</fullName>
    </recommendedName>
</protein>
<dbReference type="EMBL" id="CAXIEN010000072">
    <property type="protein sequence ID" value="CAL1274004.1"/>
    <property type="molecule type" value="Genomic_DNA"/>
</dbReference>
<dbReference type="PANTHER" id="PTHR47331">
    <property type="entry name" value="PHD-TYPE DOMAIN-CONTAINING PROTEIN"/>
    <property type="match status" value="1"/>
</dbReference>
<keyword evidence="2" id="KW-1185">Reference proteome</keyword>
<reference evidence="1 2" key="1">
    <citation type="submission" date="2024-04" db="EMBL/GenBank/DDBJ databases">
        <authorList>
            <person name="Rising A."/>
            <person name="Reimegard J."/>
            <person name="Sonavane S."/>
            <person name="Akerstrom W."/>
            <person name="Nylinder S."/>
            <person name="Hedman E."/>
            <person name="Kallberg Y."/>
        </authorList>
    </citation>
    <scope>NUCLEOTIDE SEQUENCE [LARGE SCALE GENOMIC DNA]</scope>
</reference>
<gene>
    <name evidence="1" type="ORF">LARSCL_LOCUS7218</name>
</gene>
<dbReference type="InterPro" id="IPR005312">
    <property type="entry name" value="DUF1759"/>
</dbReference>
<dbReference type="PANTHER" id="PTHR47331:SF1">
    <property type="entry name" value="GAG-LIKE PROTEIN"/>
    <property type="match status" value="1"/>
</dbReference>
<comment type="caution">
    <text evidence="1">The sequence shown here is derived from an EMBL/GenBank/DDBJ whole genome shotgun (WGS) entry which is preliminary data.</text>
</comment>
<dbReference type="Pfam" id="PF03564">
    <property type="entry name" value="DUF1759"/>
    <property type="match status" value="1"/>
</dbReference>
<sequence>MFISGTNPQRKAPEDNFEEVESSLSKIEDEIFQIEVSLKSLLHELRLNTSDSSSSDTKSIDKTVTIKLPEIPLPLFYGKIEEWNSFKQQFLNLINDNPNLSDNQKCYYLRSCLRNEAKTIETPEDTYQSLLKALEERFENKRIIVDTHIKNIIDHEKIVHESAKDLRKLLDNIHKNLRALKVLKYDRNDLSNALLINIILQKLDRETRKQFEFSLIDNKVPEFDEFMEFLERRYQVLNAIGRNVPFKSKYSDTYEQKNKTKSLFVKSSNFSKTCILCKDEAHSLHKCKQFLKFSPQKRYEVVRENHLCLNCLGCHKVATCKSRHSCFNCKARHHSLLHRDQMSGVNGHSPTAINESTPAADFSPPFPLTSCLVMQKKRVILATSVVYVLDSSGAEIVLSLRSAEANKNISFPQVYPVFE</sequence>
<organism evidence="1 2">
    <name type="scientific">Larinioides sclopetarius</name>
    <dbReference type="NCBI Taxonomy" id="280406"/>
    <lineage>
        <taxon>Eukaryota</taxon>
        <taxon>Metazoa</taxon>
        <taxon>Ecdysozoa</taxon>
        <taxon>Arthropoda</taxon>
        <taxon>Chelicerata</taxon>
        <taxon>Arachnida</taxon>
        <taxon>Araneae</taxon>
        <taxon>Araneomorphae</taxon>
        <taxon>Entelegynae</taxon>
        <taxon>Araneoidea</taxon>
        <taxon>Araneidae</taxon>
        <taxon>Larinioides</taxon>
    </lineage>
</organism>
<proteinExistence type="predicted"/>
<evidence type="ECO:0008006" key="3">
    <source>
        <dbReference type="Google" id="ProtNLM"/>
    </source>
</evidence>
<name>A0AAV1ZQD8_9ARAC</name>
<dbReference type="AlphaFoldDB" id="A0AAV1ZQD8"/>
<evidence type="ECO:0000313" key="1">
    <source>
        <dbReference type="EMBL" id="CAL1274004.1"/>
    </source>
</evidence>
<evidence type="ECO:0000313" key="2">
    <source>
        <dbReference type="Proteomes" id="UP001497382"/>
    </source>
</evidence>
<dbReference type="Proteomes" id="UP001497382">
    <property type="component" value="Unassembled WGS sequence"/>
</dbReference>
<accession>A0AAV1ZQD8</accession>